<dbReference type="EMBL" id="JAMZIH010005143">
    <property type="protein sequence ID" value="KAJ1676030.1"/>
    <property type="molecule type" value="Genomic_DNA"/>
</dbReference>
<dbReference type="Proteomes" id="UP001145114">
    <property type="component" value="Unassembled WGS sequence"/>
</dbReference>
<evidence type="ECO:0000313" key="2">
    <source>
        <dbReference type="Proteomes" id="UP001145114"/>
    </source>
</evidence>
<protein>
    <submittedName>
        <fullName evidence="1">RNA polymerase III-inhibiting protein maf1</fullName>
    </submittedName>
</protein>
<gene>
    <name evidence="1" type="primary">MAF1</name>
    <name evidence="1" type="ORF">EV182_000023</name>
</gene>
<proteinExistence type="predicted"/>
<reference evidence="1" key="1">
    <citation type="submission" date="2022-06" db="EMBL/GenBank/DDBJ databases">
        <title>Phylogenomic reconstructions and comparative analyses of Kickxellomycotina fungi.</title>
        <authorList>
            <person name="Reynolds N.K."/>
            <person name="Stajich J.E."/>
            <person name="Barry K."/>
            <person name="Grigoriev I.V."/>
            <person name="Crous P."/>
            <person name="Smith M.E."/>
        </authorList>
    </citation>
    <scope>NUCLEOTIDE SEQUENCE</scope>
    <source>
        <strain evidence="1">RSA 2271</strain>
    </source>
</reference>
<organism evidence="1 2">
    <name type="scientific">Spiromyces aspiralis</name>
    <dbReference type="NCBI Taxonomy" id="68401"/>
    <lineage>
        <taxon>Eukaryota</taxon>
        <taxon>Fungi</taxon>
        <taxon>Fungi incertae sedis</taxon>
        <taxon>Zoopagomycota</taxon>
        <taxon>Kickxellomycotina</taxon>
        <taxon>Kickxellomycetes</taxon>
        <taxon>Kickxellales</taxon>
        <taxon>Kickxellaceae</taxon>
        <taxon>Spiromyces</taxon>
    </lineage>
</organism>
<sequence length="247" mass="28459">MKFLQLPAFENINDLLSFTTGSGHRVMVRVEAYTCKSAGADKKLYKYLEQRYHEDAEEAQLSPEFSPLNGMISPFGPLSNSASRKTLFYLIATLNASFPDYDFSSLQADQFKRAPSCQYSINTINTTLMNLDCPVSLKKSEIWEVIDREIDLSDCEVYTYEPDSDSDPFADEGSIMSMYYFFFNKRLKRIVFFSCRCISDIRQTSEYPSEVEDDLFFELEEEGVQDDDDDEEPYSDKAPRSGRRVPK</sequence>
<keyword evidence="2" id="KW-1185">Reference proteome</keyword>
<evidence type="ECO:0000313" key="1">
    <source>
        <dbReference type="EMBL" id="KAJ1676030.1"/>
    </source>
</evidence>
<accession>A0ACC1HKY0</accession>
<comment type="caution">
    <text evidence="1">The sequence shown here is derived from an EMBL/GenBank/DDBJ whole genome shotgun (WGS) entry which is preliminary data.</text>
</comment>
<name>A0ACC1HKY0_9FUNG</name>